<dbReference type="RefSeq" id="WP_151969437.1">
    <property type="nucleotide sequence ID" value="NZ_AP019860.1"/>
</dbReference>
<organism evidence="3 4">
    <name type="scientific">Uabimicrobium amorphum</name>
    <dbReference type="NCBI Taxonomy" id="2596890"/>
    <lineage>
        <taxon>Bacteria</taxon>
        <taxon>Pseudomonadati</taxon>
        <taxon>Planctomycetota</taxon>
        <taxon>Candidatus Uabimicrobiia</taxon>
        <taxon>Candidatus Uabimicrobiales</taxon>
        <taxon>Candidatus Uabimicrobiaceae</taxon>
        <taxon>Candidatus Uabimicrobium</taxon>
    </lineage>
</organism>
<dbReference type="Proteomes" id="UP000326354">
    <property type="component" value="Chromosome"/>
</dbReference>
<evidence type="ECO:0000256" key="1">
    <source>
        <dbReference type="SAM" id="Coils"/>
    </source>
</evidence>
<proteinExistence type="predicted"/>
<feature type="coiled-coil region" evidence="1">
    <location>
        <begin position="268"/>
        <end position="295"/>
    </location>
</feature>
<dbReference type="EMBL" id="AP019860">
    <property type="protein sequence ID" value="BBM85327.1"/>
    <property type="molecule type" value="Genomic_DNA"/>
</dbReference>
<keyword evidence="4" id="KW-1185">Reference proteome</keyword>
<evidence type="ECO:0000256" key="2">
    <source>
        <dbReference type="SAM" id="SignalP"/>
    </source>
</evidence>
<evidence type="ECO:0000313" key="4">
    <source>
        <dbReference type="Proteomes" id="UP000326354"/>
    </source>
</evidence>
<sequence length="301" mass="35170">MKHFSTFTILIALLFTFAPYAYAGQSKICKKWEKTKKQVEKQFEKYAKDIPLGMNKKSAKKLLKSLGLKYGKYELGDYIKFNKKFITKLDALGVYKTIRVGEVPAKINEVQEDKLASELFSKWCKKEFNYENWKFITEGCEEAPEDIYKNYIDEKAELQVNIQGQLLKRWNDLKDSAFADKAEVKKVIKATKKYCEVNTNDVLARFSASEEIKSKFRFRLLKEKKIKLKNKDEVNVYLSDATTICKGYLNNLAVHRDDLVDGAKKMDDGEQKEDVEELIKQLNILEKRLKKIDKFLDKFKV</sequence>
<dbReference type="SUPFAM" id="SSF48097">
    <property type="entry name" value="Regulator of G-protein signaling, RGS"/>
    <property type="match status" value="1"/>
</dbReference>
<protein>
    <submittedName>
        <fullName evidence="3">Uncharacterized protein</fullName>
    </submittedName>
</protein>
<feature type="signal peptide" evidence="2">
    <location>
        <begin position="1"/>
        <end position="23"/>
    </location>
</feature>
<evidence type="ECO:0000313" key="3">
    <source>
        <dbReference type="EMBL" id="BBM85327.1"/>
    </source>
</evidence>
<keyword evidence="1" id="KW-0175">Coiled coil</keyword>
<dbReference type="AlphaFoldDB" id="A0A5S9F415"/>
<reference evidence="3 4" key="1">
    <citation type="submission" date="2019-08" db="EMBL/GenBank/DDBJ databases">
        <title>Complete genome sequence of Candidatus Uab amorphum.</title>
        <authorList>
            <person name="Shiratori T."/>
            <person name="Suzuki S."/>
            <person name="Kakizawa Y."/>
            <person name="Ishida K."/>
        </authorList>
    </citation>
    <scope>NUCLEOTIDE SEQUENCE [LARGE SCALE GENOMIC DNA]</scope>
    <source>
        <strain evidence="3 4">SRT547</strain>
    </source>
</reference>
<name>A0A5S9F415_UABAM</name>
<keyword evidence="2" id="KW-0732">Signal</keyword>
<accession>A0A5S9F415</accession>
<dbReference type="InterPro" id="IPR036305">
    <property type="entry name" value="RGS_sf"/>
</dbReference>
<dbReference type="KEGG" id="uam:UABAM_03693"/>
<feature type="chain" id="PRO_5025026150" evidence="2">
    <location>
        <begin position="24"/>
        <end position="301"/>
    </location>
</feature>
<dbReference type="InterPro" id="IPR044926">
    <property type="entry name" value="RGS_subdomain_2"/>
</dbReference>
<dbReference type="Gene3D" id="1.10.167.10">
    <property type="entry name" value="Regulator of G-protein Signalling 4, domain 2"/>
    <property type="match status" value="1"/>
</dbReference>
<gene>
    <name evidence="3" type="ORF">UABAM_03693</name>
</gene>